<dbReference type="Pfam" id="PF00072">
    <property type="entry name" value="Response_reg"/>
    <property type="match status" value="1"/>
</dbReference>
<dbReference type="EMBL" id="PGTM01000099">
    <property type="protein sequence ID" value="PJF35892.1"/>
    <property type="molecule type" value="Genomic_DNA"/>
</dbReference>
<evidence type="ECO:0000256" key="6">
    <source>
        <dbReference type="ARBA" id="ARBA00022777"/>
    </source>
</evidence>
<dbReference type="Pfam" id="PF00512">
    <property type="entry name" value="HisKA"/>
    <property type="match status" value="1"/>
</dbReference>
<sequence length="380" mass="42098">MPNGTILVVDDAPHNRSLLSTLLSRQGYTVLQAEDGSSALALLQEHAPDLVLLDIHMPHLDGFETCRRLKADPRTRPIPVVFISGSDGTLDKVTAFNVGAIDYLTKPLHAQEVIARVNTHVSLYQQQRELEAMRAARINHLQTLDEIKERFIRAVSHDLKNPIGLILSAADMLRDTALSEEQSQLLSIIERKANFMLAIISDLLDLARLTTEPSPRYATTSLRALMQEALVGFDLQAESKQLAFEVCLPEEDALIEVERHALCRMVNNLVSNAIKYTPSGKVEVRVETAPETFSITVRDSGLGIPPEELPYIFDKFYRIPKPEYRKEDGTGLGLAIVKAIVEQHQGSIQVETAVGVGSTFRVTLPRQAKRGTNHQNEGGT</sequence>
<comment type="caution">
    <text evidence="12">The sequence shown here is derived from an EMBL/GenBank/DDBJ whole genome shotgun (WGS) entry which is preliminary data.</text>
</comment>
<dbReference type="SMART" id="SM00448">
    <property type="entry name" value="REC"/>
    <property type="match status" value="1"/>
</dbReference>
<dbReference type="InterPro" id="IPR003661">
    <property type="entry name" value="HisK_dim/P_dom"/>
</dbReference>
<dbReference type="Gene3D" id="1.10.287.130">
    <property type="match status" value="1"/>
</dbReference>
<dbReference type="CDD" id="cd00082">
    <property type="entry name" value="HisKA"/>
    <property type="match status" value="1"/>
</dbReference>
<gene>
    <name evidence="12" type="ORF">CUN49_08195</name>
</gene>
<dbReference type="GO" id="GO:0005524">
    <property type="term" value="F:ATP binding"/>
    <property type="evidence" value="ECO:0007669"/>
    <property type="project" value="UniProtKB-KW"/>
</dbReference>
<dbReference type="SMART" id="SM00388">
    <property type="entry name" value="HisKA"/>
    <property type="match status" value="1"/>
</dbReference>
<reference evidence="12 13" key="1">
    <citation type="submission" date="2017-11" db="EMBL/GenBank/DDBJ databases">
        <title>Evolution of Phototrophy in the Chloroflexi Phylum Driven by Horizontal Gene Transfer.</title>
        <authorList>
            <person name="Ward L.M."/>
            <person name="Hemp J."/>
            <person name="Shih P.M."/>
            <person name="Mcglynn S.E."/>
            <person name="Fischer W."/>
        </authorList>
    </citation>
    <scope>NUCLEOTIDE SEQUENCE [LARGE SCALE GENOMIC DNA]</scope>
    <source>
        <strain evidence="12">JP3_13</strain>
    </source>
</reference>
<dbReference type="PANTHER" id="PTHR43547:SF2">
    <property type="entry name" value="HYBRID SIGNAL TRANSDUCTION HISTIDINE KINASE C"/>
    <property type="match status" value="1"/>
</dbReference>
<dbReference type="CDD" id="cd19920">
    <property type="entry name" value="REC_PA4781-like"/>
    <property type="match status" value="1"/>
</dbReference>
<evidence type="ECO:0000259" key="11">
    <source>
        <dbReference type="PROSITE" id="PS50110"/>
    </source>
</evidence>
<feature type="modified residue" description="4-aspartylphosphate" evidence="9">
    <location>
        <position position="54"/>
    </location>
</feature>
<dbReference type="Gene3D" id="3.40.50.2300">
    <property type="match status" value="1"/>
</dbReference>
<organism evidence="12 13">
    <name type="scientific">Candidatus Thermofonsia Clade 1 bacterium</name>
    <dbReference type="NCBI Taxonomy" id="2364210"/>
    <lineage>
        <taxon>Bacteria</taxon>
        <taxon>Bacillati</taxon>
        <taxon>Chloroflexota</taxon>
        <taxon>Candidatus Thermofontia</taxon>
        <taxon>Candidatus Thermofonsia Clade 1</taxon>
    </lineage>
</organism>
<dbReference type="GO" id="GO:0000155">
    <property type="term" value="F:phosphorelay sensor kinase activity"/>
    <property type="evidence" value="ECO:0007669"/>
    <property type="project" value="InterPro"/>
</dbReference>
<dbReference type="InterPro" id="IPR036097">
    <property type="entry name" value="HisK_dim/P_sf"/>
</dbReference>
<feature type="domain" description="Histidine kinase" evidence="10">
    <location>
        <begin position="154"/>
        <end position="368"/>
    </location>
</feature>
<dbReference type="Pfam" id="PF02518">
    <property type="entry name" value="HATPase_c"/>
    <property type="match status" value="1"/>
</dbReference>
<proteinExistence type="predicted"/>
<dbReference type="PROSITE" id="PS50110">
    <property type="entry name" value="RESPONSE_REGULATORY"/>
    <property type="match status" value="1"/>
</dbReference>
<evidence type="ECO:0000256" key="3">
    <source>
        <dbReference type="ARBA" id="ARBA00022553"/>
    </source>
</evidence>
<dbReference type="PRINTS" id="PR00344">
    <property type="entry name" value="BCTRLSENSOR"/>
</dbReference>
<dbReference type="InterPro" id="IPR003594">
    <property type="entry name" value="HATPase_dom"/>
</dbReference>
<dbReference type="Gene3D" id="3.30.565.10">
    <property type="entry name" value="Histidine kinase-like ATPase, C-terminal domain"/>
    <property type="match status" value="1"/>
</dbReference>
<keyword evidence="3 9" id="KW-0597">Phosphoprotein</keyword>
<keyword evidence="7" id="KW-0067">ATP-binding</keyword>
<accession>A0A2M8PEC9</accession>
<dbReference type="AlphaFoldDB" id="A0A2M8PEC9"/>
<evidence type="ECO:0000313" key="13">
    <source>
        <dbReference type="Proteomes" id="UP000229681"/>
    </source>
</evidence>
<evidence type="ECO:0000313" key="12">
    <source>
        <dbReference type="EMBL" id="PJF35892.1"/>
    </source>
</evidence>
<dbReference type="CDD" id="cd00075">
    <property type="entry name" value="HATPase"/>
    <property type="match status" value="1"/>
</dbReference>
<dbReference type="InterPro" id="IPR001789">
    <property type="entry name" value="Sig_transdc_resp-reg_receiver"/>
</dbReference>
<dbReference type="PANTHER" id="PTHR43547">
    <property type="entry name" value="TWO-COMPONENT HISTIDINE KINASE"/>
    <property type="match status" value="1"/>
</dbReference>
<dbReference type="InterPro" id="IPR004358">
    <property type="entry name" value="Sig_transdc_His_kin-like_C"/>
</dbReference>
<evidence type="ECO:0000256" key="5">
    <source>
        <dbReference type="ARBA" id="ARBA00022741"/>
    </source>
</evidence>
<evidence type="ECO:0000259" key="10">
    <source>
        <dbReference type="PROSITE" id="PS50109"/>
    </source>
</evidence>
<dbReference type="Proteomes" id="UP000229681">
    <property type="component" value="Unassembled WGS sequence"/>
</dbReference>
<evidence type="ECO:0000256" key="1">
    <source>
        <dbReference type="ARBA" id="ARBA00000085"/>
    </source>
</evidence>
<dbReference type="InterPro" id="IPR005467">
    <property type="entry name" value="His_kinase_dom"/>
</dbReference>
<protein>
    <recommendedName>
        <fullName evidence="2">histidine kinase</fullName>
        <ecNumber evidence="2">2.7.13.3</ecNumber>
    </recommendedName>
</protein>
<keyword evidence="5" id="KW-0547">Nucleotide-binding</keyword>
<keyword evidence="6" id="KW-0418">Kinase</keyword>
<dbReference type="SUPFAM" id="SSF47384">
    <property type="entry name" value="Homodimeric domain of signal transducing histidine kinase"/>
    <property type="match status" value="1"/>
</dbReference>
<evidence type="ECO:0000256" key="9">
    <source>
        <dbReference type="PROSITE-ProRule" id="PRU00169"/>
    </source>
</evidence>
<keyword evidence="4" id="KW-0808">Transferase</keyword>
<comment type="catalytic activity">
    <reaction evidence="1">
        <text>ATP + protein L-histidine = ADP + protein N-phospho-L-histidine.</text>
        <dbReference type="EC" id="2.7.13.3"/>
    </reaction>
</comment>
<name>A0A2M8PEC9_9CHLR</name>
<dbReference type="SMART" id="SM00387">
    <property type="entry name" value="HATPase_c"/>
    <property type="match status" value="1"/>
</dbReference>
<dbReference type="SUPFAM" id="SSF52172">
    <property type="entry name" value="CheY-like"/>
    <property type="match status" value="1"/>
</dbReference>
<dbReference type="PROSITE" id="PS50109">
    <property type="entry name" value="HIS_KIN"/>
    <property type="match status" value="1"/>
</dbReference>
<feature type="domain" description="Response regulatory" evidence="11">
    <location>
        <begin position="5"/>
        <end position="121"/>
    </location>
</feature>
<dbReference type="InterPro" id="IPR036890">
    <property type="entry name" value="HATPase_C_sf"/>
</dbReference>
<dbReference type="SUPFAM" id="SSF55874">
    <property type="entry name" value="ATPase domain of HSP90 chaperone/DNA topoisomerase II/histidine kinase"/>
    <property type="match status" value="1"/>
</dbReference>
<keyword evidence="8" id="KW-0902">Two-component regulatory system</keyword>
<evidence type="ECO:0000256" key="4">
    <source>
        <dbReference type="ARBA" id="ARBA00022679"/>
    </source>
</evidence>
<dbReference type="InterPro" id="IPR011006">
    <property type="entry name" value="CheY-like_superfamily"/>
</dbReference>
<evidence type="ECO:0000256" key="8">
    <source>
        <dbReference type="ARBA" id="ARBA00023012"/>
    </source>
</evidence>
<evidence type="ECO:0000256" key="2">
    <source>
        <dbReference type="ARBA" id="ARBA00012438"/>
    </source>
</evidence>
<evidence type="ECO:0000256" key="7">
    <source>
        <dbReference type="ARBA" id="ARBA00022840"/>
    </source>
</evidence>
<dbReference type="EC" id="2.7.13.3" evidence="2"/>
<dbReference type="FunFam" id="3.30.565.10:FF:000037">
    <property type="entry name" value="Hybrid sensor histidine kinase/response regulator"/>
    <property type="match status" value="1"/>
</dbReference>